<dbReference type="EMBL" id="LVVK01000019">
    <property type="protein sequence ID" value="OPB39152.1"/>
    <property type="molecule type" value="Genomic_DNA"/>
</dbReference>
<evidence type="ECO:0000313" key="3">
    <source>
        <dbReference type="EMBL" id="OPB39152.1"/>
    </source>
</evidence>
<protein>
    <submittedName>
        <fullName evidence="3">Uncharacterized protein</fullName>
    </submittedName>
</protein>
<proteinExistence type="predicted"/>
<keyword evidence="2" id="KW-1133">Transmembrane helix</keyword>
<evidence type="ECO:0000256" key="2">
    <source>
        <dbReference type="SAM" id="Phobius"/>
    </source>
</evidence>
<feature type="transmembrane region" description="Helical" evidence="2">
    <location>
        <begin position="208"/>
        <end position="227"/>
    </location>
</feature>
<keyword evidence="4" id="KW-1185">Reference proteome</keyword>
<feature type="transmembrane region" description="Helical" evidence="2">
    <location>
        <begin position="132"/>
        <end position="150"/>
    </location>
</feature>
<keyword evidence="2" id="KW-0812">Transmembrane</keyword>
<dbReference type="OrthoDB" id="4895388at2759"/>
<dbReference type="Proteomes" id="UP000191004">
    <property type="component" value="Unassembled WGS sequence"/>
</dbReference>
<name>A0A1T3CDN8_9HYPO</name>
<organism evidence="3 4">
    <name type="scientific">Trichoderma guizhouense</name>
    <dbReference type="NCBI Taxonomy" id="1491466"/>
    <lineage>
        <taxon>Eukaryota</taxon>
        <taxon>Fungi</taxon>
        <taxon>Dikarya</taxon>
        <taxon>Ascomycota</taxon>
        <taxon>Pezizomycotina</taxon>
        <taxon>Sordariomycetes</taxon>
        <taxon>Hypocreomycetidae</taxon>
        <taxon>Hypocreales</taxon>
        <taxon>Hypocreaceae</taxon>
        <taxon>Trichoderma</taxon>
    </lineage>
</organism>
<keyword evidence="2" id="KW-0472">Membrane</keyword>
<sequence length="344" mass="39163">MVYRGFLVPDNYVSETPDDTDMNISSVFWGLSLGIALFAAVQAGRQSYHSWKRKHRITTYVALIWGEWIASIIIGALVWCFQREYVGPSFQLFFLISCCWSFQIQLLMQIIINRIAFLMAVPGAARSLKWGVFLLLLLVNISVMVIWTPAHLQLSPRWIHINDIWDRVEKVIFCIIDLSLNVRFMYLVRSRLIKSGLSKYIPLYRLNLVLVCFSMCLDVSLIGLMSLPSSLSYLQFHPVAYLLKLSIEMNMAELTAKIAKSQNLGAVQRLSFITPAEQKHKHDEGSSVHIETINDGDIERAVAPPGRIQVTAKTAMTRQTVDEPEDIESRSSSTQELRKPSMSF</sequence>
<dbReference type="PANTHER" id="PTHR35179:SF1">
    <property type="entry name" value="INTEGRAL MEMBRANE PROTEIN"/>
    <property type="match status" value="1"/>
</dbReference>
<feature type="region of interest" description="Disordered" evidence="1">
    <location>
        <begin position="316"/>
        <end position="344"/>
    </location>
</feature>
<feature type="transmembrane region" description="Helical" evidence="2">
    <location>
        <begin position="170"/>
        <end position="188"/>
    </location>
</feature>
<dbReference type="PANTHER" id="PTHR35179">
    <property type="entry name" value="PROTEIN CBG02620"/>
    <property type="match status" value="1"/>
</dbReference>
<comment type="caution">
    <text evidence="3">The sequence shown here is derived from an EMBL/GenBank/DDBJ whole genome shotgun (WGS) entry which is preliminary data.</text>
</comment>
<evidence type="ECO:0000313" key="4">
    <source>
        <dbReference type="Proteomes" id="UP000191004"/>
    </source>
</evidence>
<evidence type="ECO:0000256" key="1">
    <source>
        <dbReference type="SAM" id="MobiDB-lite"/>
    </source>
</evidence>
<gene>
    <name evidence="3" type="ORF">A0O28_0048580</name>
</gene>
<dbReference type="AlphaFoldDB" id="A0A1T3CDN8"/>
<accession>A0A1T3CDN8</accession>
<feature type="transmembrane region" description="Helical" evidence="2">
    <location>
        <begin position="27"/>
        <end position="45"/>
    </location>
</feature>
<reference evidence="3 4" key="1">
    <citation type="submission" date="2016-04" db="EMBL/GenBank/DDBJ databases">
        <title>Multiple horizontal gene transfer events from other fungi enriched the ability of the initially mycotrophic fungus Trichoderma (Ascomycota) to feed on dead plant biomass.</title>
        <authorList>
            <person name="Atanasova L."/>
            <person name="Chenthamara K."/>
            <person name="Zhang J."/>
            <person name="Grujic M."/>
            <person name="Henrissat B."/>
            <person name="Kuo A."/>
            <person name="Aertz A."/>
            <person name="Salamov A."/>
            <person name="Lipzen A."/>
            <person name="Labutti K."/>
            <person name="Barry K."/>
            <person name="Miao Y."/>
            <person name="Rahimi M.J."/>
            <person name="Shen Q."/>
            <person name="Grigoriev I.V."/>
            <person name="Kubicek C.P."/>
            <person name="Druzhinina I.S."/>
        </authorList>
    </citation>
    <scope>NUCLEOTIDE SEQUENCE [LARGE SCALE GENOMIC DNA]</scope>
    <source>
        <strain evidence="3 4">NJAU 4742</strain>
    </source>
</reference>
<feature type="transmembrane region" description="Helical" evidence="2">
    <location>
        <begin position="91"/>
        <end position="112"/>
    </location>
</feature>
<feature type="transmembrane region" description="Helical" evidence="2">
    <location>
        <begin position="57"/>
        <end position="79"/>
    </location>
</feature>